<dbReference type="RefSeq" id="WP_216437461.1">
    <property type="nucleotide sequence ID" value="NZ_JAHLQF010000001.1"/>
</dbReference>
<keyword evidence="8" id="KW-1185">Reference proteome</keyword>
<dbReference type="EMBL" id="JAHLQF010000001">
    <property type="protein sequence ID" value="MBU5483056.1"/>
    <property type="molecule type" value="Genomic_DNA"/>
</dbReference>
<keyword evidence="1 2" id="KW-0456">Lyase</keyword>
<evidence type="ECO:0000256" key="4">
    <source>
        <dbReference type="RuleBase" id="RU003954"/>
    </source>
</evidence>
<comment type="subcellular location">
    <subcellularLocation>
        <location evidence="2 6">Cytoplasm</location>
    </subcellularLocation>
</comment>
<keyword evidence="2 5" id="KW-0369">Histidine metabolism</keyword>
<dbReference type="PROSITE" id="PS00488">
    <property type="entry name" value="PAL_HISTIDASE"/>
    <property type="match status" value="1"/>
</dbReference>
<evidence type="ECO:0000256" key="2">
    <source>
        <dbReference type="HAMAP-Rule" id="MF_00229"/>
    </source>
</evidence>
<comment type="pathway">
    <text evidence="2 5">Amino-acid degradation; L-histidine degradation into L-glutamate; N-formimidoyl-L-glutamate from L-histidine: step 1/3.</text>
</comment>
<dbReference type="Proteomes" id="UP000726170">
    <property type="component" value="Unassembled WGS sequence"/>
</dbReference>
<comment type="PTM">
    <text evidence="2">Contains an active site 4-methylidene-imidazol-5-one (MIO), which is formed autocatalytically by cyclization and dehydration of residues Ala-Ser-Gly.</text>
</comment>
<dbReference type="EC" id="4.3.1.3" evidence="2 3"/>
<comment type="similarity">
    <text evidence="2 4">Belongs to the PAL/histidase family.</text>
</comment>
<dbReference type="InterPro" id="IPR005921">
    <property type="entry name" value="HutH"/>
</dbReference>
<feature type="cross-link" description="5-imidazolinone (Ala-Gly)" evidence="2">
    <location>
        <begin position="143"/>
        <end position="145"/>
    </location>
</feature>
<evidence type="ECO:0000256" key="5">
    <source>
        <dbReference type="RuleBase" id="RU004479"/>
    </source>
</evidence>
<dbReference type="PANTHER" id="PTHR10362">
    <property type="entry name" value="HISTIDINE AMMONIA-LYASE"/>
    <property type="match status" value="1"/>
</dbReference>
<dbReference type="Pfam" id="PF00221">
    <property type="entry name" value="Lyase_aromatic"/>
    <property type="match status" value="1"/>
</dbReference>
<dbReference type="InterPro" id="IPR001106">
    <property type="entry name" value="Aromatic_Lyase"/>
</dbReference>
<comment type="catalytic activity">
    <reaction evidence="2 5">
        <text>L-histidine = trans-urocanate + NH4(+)</text>
        <dbReference type="Rhea" id="RHEA:21232"/>
        <dbReference type="ChEBI" id="CHEBI:17771"/>
        <dbReference type="ChEBI" id="CHEBI:28938"/>
        <dbReference type="ChEBI" id="CHEBI:57595"/>
        <dbReference type="EC" id="4.3.1.3"/>
    </reaction>
</comment>
<reference evidence="7 8" key="1">
    <citation type="submission" date="2021-06" db="EMBL/GenBank/DDBJ databases">
        <authorList>
            <person name="Sun Q."/>
            <person name="Li D."/>
        </authorList>
    </citation>
    <scope>NUCLEOTIDE SEQUENCE [LARGE SCALE GENOMIC DNA]</scope>
    <source>
        <strain evidence="7 8">MSJ-11</strain>
    </source>
</reference>
<gene>
    <name evidence="2 7" type="primary">hutH</name>
    <name evidence="7" type="ORF">KQI86_01880</name>
</gene>
<dbReference type="HAMAP" id="MF_00229">
    <property type="entry name" value="His_ammonia_lyase"/>
    <property type="match status" value="1"/>
</dbReference>
<feature type="modified residue" description="2,3-didehydroalanine (Ser)" evidence="2">
    <location>
        <position position="144"/>
    </location>
</feature>
<dbReference type="NCBIfam" id="TIGR01225">
    <property type="entry name" value="hutH"/>
    <property type="match status" value="1"/>
</dbReference>
<dbReference type="GO" id="GO:0004397">
    <property type="term" value="F:histidine ammonia-lyase activity"/>
    <property type="evidence" value="ECO:0007669"/>
    <property type="project" value="UniProtKB-EC"/>
</dbReference>
<evidence type="ECO:0000256" key="1">
    <source>
        <dbReference type="ARBA" id="ARBA00023239"/>
    </source>
</evidence>
<dbReference type="CDD" id="cd00332">
    <property type="entry name" value="PAL-HAL"/>
    <property type="match status" value="1"/>
</dbReference>
<evidence type="ECO:0000256" key="3">
    <source>
        <dbReference type="NCBIfam" id="TIGR01225"/>
    </source>
</evidence>
<proteinExistence type="inferred from homology"/>
<accession>A0ABS6EED7</accession>
<name>A0ABS6EED7_9CLOT</name>
<keyword evidence="2" id="KW-0963">Cytoplasm</keyword>
<dbReference type="NCBIfam" id="NF006871">
    <property type="entry name" value="PRK09367.1"/>
    <property type="match status" value="1"/>
</dbReference>
<protein>
    <recommendedName>
        <fullName evidence="2 3">Histidine ammonia-lyase</fullName>
        <shortName evidence="2">Histidase</shortName>
        <ecNumber evidence="2 3">4.3.1.3</ecNumber>
    </recommendedName>
</protein>
<evidence type="ECO:0000313" key="7">
    <source>
        <dbReference type="EMBL" id="MBU5483056.1"/>
    </source>
</evidence>
<sequence length="508" mass="55498">MKVVYIDGNSLTIKDIIKVAREDYEVKLTDESIKEVEKSRELVDDMVENGEVIYGITTGFGLFSDVLISKEETKELQKNLILSDCCGVGEPYGEDVVRAAMLLRINALAKGYSGIRLSTLNTLIEMLNKGVHPIIPEKGSVGASGDLCPLAHMVLVMIGDGEAIYKGERLNGSEAMKKAGIDIVELVSKEGLALINGTQVLTAVGALAAYDGKMLTKVSDIAAAMTMEALNGIVDAYDEKVHKVRPHKGQILCAENMLKILENSKSTTRQGEKKIQDAYTLRCVPQVHGASRDAIDYIIDKINIEINSATDNPLIFAESRQVISGGNFHGQPMALVFDFLGIAIAELGNISERRIERLINPSLSGLPAFLVKKGGLNCGFMVPQYTAAALVSENKVLAHPASIDSIPTSANQEDHVSMGSISARKARDILENVRNVLAIELMTSAQGIDFGEKDKLAMATRAVHDRIRKDVDTLYEDRKMYLDMKKCYELVKSNELIKIVEDKIGKLN</sequence>
<comment type="caution">
    <text evidence="7">The sequence shown here is derived from an EMBL/GenBank/DDBJ whole genome shotgun (WGS) entry which is preliminary data.</text>
</comment>
<evidence type="ECO:0000256" key="6">
    <source>
        <dbReference type="RuleBase" id="RU004480"/>
    </source>
</evidence>
<evidence type="ECO:0000313" key="8">
    <source>
        <dbReference type="Proteomes" id="UP000726170"/>
    </source>
</evidence>
<dbReference type="InterPro" id="IPR022313">
    <property type="entry name" value="Phe/His_NH3-lyase_AS"/>
</dbReference>
<organism evidence="7 8">
    <name type="scientific">Clostridium mobile</name>
    <dbReference type="NCBI Taxonomy" id="2841512"/>
    <lineage>
        <taxon>Bacteria</taxon>
        <taxon>Bacillati</taxon>
        <taxon>Bacillota</taxon>
        <taxon>Clostridia</taxon>
        <taxon>Eubacteriales</taxon>
        <taxon>Clostridiaceae</taxon>
        <taxon>Clostridium</taxon>
    </lineage>
</organism>